<gene>
    <name evidence="2" type="ORF">F444_11875</name>
</gene>
<proteinExistence type="predicted"/>
<feature type="compositionally biased region" description="Low complexity" evidence="1">
    <location>
        <begin position="28"/>
        <end position="42"/>
    </location>
</feature>
<dbReference type="EMBL" id="ANJA01002134">
    <property type="protein sequence ID" value="ETO71893.1"/>
    <property type="molecule type" value="Genomic_DNA"/>
</dbReference>
<dbReference type="Proteomes" id="UP000028582">
    <property type="component" value="Unassembled WGS sequence"/>
</dbReference>
<protein>
    <submittedName>
        <fullName evidence="2">Uncharacterized protein</fullName>
    </submittedName>
</protein>
<organism evidence="2 3">
    <name type="scientific">Phytophthora nicotianae P1976</name>
    <dbReference type="NCBI Taxonomy" id="1317066"/>
    <lineage>
        <taxon>Eukaryota</taxon>
        <taxon>Sar</taxon>
        <taxon>Stramenopiles</taxon>
        <taxon>Oomycota</taxon>
        <taxon>Peronosporomycetes</taxon>
        <taxon>Peronosporales</taxon>
        <taxon>Peronosporaceae</taxon>
        <taxon>Phytophthora</taxon>
    </lineage>
</organism>
<feature type="compositionally biased region" description="Acidic residues" evidence="1">
    <location>
        <begin position="46"/>
        <end position="56"/>
    </location>
</feature>
<dbReference type="OrthoDB" id="160763at2759"/>
<evidence type="ECO:0000313" key="2">
    <source>
        <dbReference type="EMBL" id="ETO71893.1"/>
    </source>
</evidence>
<reference evidence="2 3" key="1">
    <citation type="submission" date="2013-11" db="EMBL/GenBank/DDBJ databases">
        <title>The Genome Sequence of Phytophthora parasitica P1976.</title>
        <authorList>
            <consortium name="The Broad Institute Genomics Platform"/>
            <person name="Russ C."/>
            <person name="Tyler B."/>
            <person name="Panabieres F."/>
            <person name="Shan W."/>
            <person name="Tripathy S."/>
            <person name="Grunwald N."/>
            <person name="Machado M."/>
            <person name="Johnson C.S."/>
            <person name="Walker B."/>
            <person name="Young S."/>
            <person name="Zeng Q."/>
            <person name="Gargeya S."/>
            <person name="Fitzgerald M."/>
            <person name="Haas B."/>
            <person name="Abouelleil A."/>
            <person name="Allen A.W."/>
            <person name="Alvarado L."/>
            <person name="Arachchi H.M."/>
            <person name="Berlin A.M."/>
            <person name="Chapman S.B."/>
            <person name="Gainer-Dewar J."/>
            <person name="Goldberg J."/>
            <person name="Griggs A."/>
            <person name="Gujja S."/>
            <person name="Hansen M."/>
            <person name="Howarth C."/>
            <person name="Imamovic A."/>
            <person name="Ireland A."/>
            <person name="Larimer J."/>
            <person name="McCowan C."/>
            <person name="Murphy C."/>
            <person name="Pearson M."/>
            <person name="Poon T.W."/>
            <person name="Priest M."/>
            <person name="Roberts A."/>
            <person name="Saif S."/>
            <person name="Shea T."/>
            <person name="Sisk P."/>
            <person name="Sykes S."/>
            <person name="Wortman J."/>
            <person name="Nusbaum C."/>
            <person name="Birren B."/>
        </authorList>
    </citation>
    <scope>NUCLEOTIDE SEQUENCE [LARGE SCALE GENOMIC DNA]</scope>
    <source>
        <strain evidence="2 3">P1976</strain>
    </source>
</reference>
<sequence>MEMTSSIMRFALATYFMKRGGSSRPVQSDYESLSPSPSYEPSFASSDEEESQDVDSEFSDVVSTHVSNLRQLLAGQRLQEWAIGIAELREHVAVNNLVRSLVAVLMKMIKAQEEDMDCLVQVIEGLSFEENGEPSKVFNQLVEALSHYCKDKDARVAIWMEQTVDAVLHRLWQYHEHRFGTTN</sequence>
<dbReference type="AlphaFoldDB" id="A0A080ZZ32"/>
<evidence type="ECO:0000256" key="1">
    <source>
        <dbReference type="SAM" id="MobiDB-lite"/>
    </source>
</evidence>
<comment type="caution">
    <text evidence="2">The sequence shown here is derived from an EMBL/GenBank/DDBJ whole genome shotgun (WGS) entry which is preliminary data.</text>
</comment>
<evidence type="ECO:0000313" key="3">
    <source>
        <dbReference type="Proteomes" id="UP000028582"/>
    </source>
</evidence>
<accession>A0A080ZZ32</accession>
<feature type="region of interest" description="Disordered" evidence="1">
    <location>
        <begin position="20"/>
        <end position="56"/>
    </location>
</feature>
<name>A0A080ZZ32_PHYNI</name>